<dbReference type="AlphaFoldDB" id="A0AAE1W7F6"/>
<keyword evidence="2" id="KW-1185">Reference proteome</keyword>
<accession>A0AAE1W7F6</accession>
<proteinExistence type="predicted"/>
<name>A0AAE1W7F6_9LAMI</name>
<evidence type="ECO:0000313" key="2">
    <source>
        <dbReference type="Proteomes" id="UP001289374"/>
    </source>
</evidence>
<evidence type="ECO:0008006" key="3">
    <source>
        <dbReference type="Google" id="ProtNLM"/>
    </source>
</evidence>
<gene>
    <name evidence="1" type="ORF">Sango_2422100</name>
</gene>
<reference evidence="1" key="1">
    <citation type="submission" date="2020-06" db="EMBL/GenBank/DDBJ databases">
        <authorList>
            <person name="Li T."/>
            <person name="Hu X."/>
            <person name="Zhang T."/>
            <person name="Song X."/>
            <person name="Zhang H."/>
            <person name="Dai N."/>
            <person name="Sheng W."/>
            <person name="Hou X."/>
            <person name="Wei L."/>
        </authorList>
    </citation>
    <scope>NUCLEOTIDE SEQUENCE</scope>
    <source>
        <strain evidence="1">K16</strain>
        <tissue evidence="1">Leaf</tissue>
    </source>
</reference>
<protein>
    <recommendedName>
        <fullName evidence="3">Retrotransposon gag domain-containing protein</fullName>
    </recommendedName>
</protein>
<sequence>MLVAWIFQSIKPTIRLTITYYDTVKELLEDLKQRFSIENGPHIQQLRSDLAKCKQDGQSVAAYFGRMKDKQIEAERVHPFLMGHDDDVYGTIRSNIIAQEPLPLLNHTYALIIQEERIEL</sequence>
<dbReference type="EMBL" id="JACGWL010000014">
    <property type="protein sequence ID" value="KAK4388155.1"/>
    <property type="molecule type" value="Genomic_DNA"/>
</dbReference>
<dbReference type="PANTHER" id="PTHR34222">
    <property type="entry name" value="GAG_PRE-INTEGRS DOMAIN-CONTAINING PROTEIN"/>
    <property type="match status" value="1"/>
</dbReference>
<reference evidence="1" key="2">
    <citation type="journal article" date="2024" name="Plant">
        <title>Genomic evolution and insights into agronomic trait innovations of Sesamum species.</title>
        <authorList>
            <person name="Miao H."/>
            <person name="Wang L."/>
            <person name="Qu L."/>
            <person name="Liu H."/>
            <person name="Sun Y."/>
            <person name="Le M."/>
            <person name="Wang Q."/>
            <person name="Wei S."/>
            <person name="Zheng Y."/>
            <person name="Lin W."/>
            <person name="Duan Y."/>
            <person name="Cao H."/>
            <person name="Xiong S."/>
            <person name="Wang X."/>
            <person name="Wei L."/>
            <person name="Li C."/>
            <person name="Ma Q."/>
            <person name="Ju M."/>
            <person name="Zhao R."/>
            <person name="Li G."/>
            <person name="Mu C."/>
            <person name="Tian Q."/>
            <person name="Mei H."/>
            <person name="Zhang T."/>
            <person name="Gao T."/>
            <person name="Zhang H."/>
        </authorList>
    </citation>
    <scope>NUCLEOTIDE SEQUENCE</scope>
    <source>
        <strain evidence="1">K16</strain>
    </source>
</reference>
<organism evidence="1 2">
    <name type="scientific">Sesamum angolense</name>
    <dbReference type="NCBI Taxonomy" id="2727404"/>
    <lineage>
        <taxon>Eukaryota</taxon>
        <taxon>Viridiplantae</taxon>
        <taxon>Streptophyta</taxon>
        <taxon>Embryophyta</taxon>
        <taxon>Tracheophyta</taxon>
        <taxon>Spermatophyta</taxon>
        <taxon>Magnoliopsida</taxon>
        <taxon>eudicotyledons</taxon>
        <taxon>Gunneridae</taxon>
        <taxon>Pentapetalae</taxon>
        <taxon>asterids</taxon>
        <taxon>lamiids</taxon>
        <taxon>Lamiales</taxon>
        <taxon>Pedaliaceae</taxon>
        <taxon>Sesamum</taxon>
    </lineage>
</organism>
<dbReference type="Proteomes" id="UP001289374">
    <property type="component" value="Unassembled WGS sequence"/>
</dbReference>
<dbReference type="PANTHER" id="PTHR34222:SF28">
    <property type="entry name" value="CCHC-TYPE DOMAIN-CONTAINING PROTEIN"/>
    <property type="match status" value="1"/>
</dbReference>
<evidence type="ECO:0000313" key="1">
    <source>
        <dbReference type="EMBL" id="KAK4388155.1"/>
    </source>
</evidence>
<comment type="caution">
    <text evidence="1">The sequence shown here is derived from an EMBL/GenBank/DDBJ whole genome shotgun (WGS) entry which is preliminary data.</text>
</comment>